<dbReference type="AlphaFoldDB" id="A0A7J6VPQ1"/>
<sequence length="107" mass="12567">MIDVGLGSGLSHGSGFCSNLRIQYDMEYMIINGILQRKLEPRVFLFLRNSETSTKVLSIIRLRRRRLLICFFNTDLENTFLFKLIRISVSSTWISRDSKNNNLFLRF</sequence>
<evidence type="ECO:0000313" key="1">
    <source>
        <dbReference type="EMBL" id="KAF5187084.1"/>
    </source>
</evidence>
<dbReference type="Proteomes" id="UP000554482">
    <property type="component" value="Unassembled WGS sequence"/>
</dbReference>
<accession>A0A7J6VPQ1</accession>
<evidence type="ECO:0000313" key="2">
    <source>
        <dbReference type="Proteomes" id="UP000554482"/>
    </source>
</evidence>
<dbReference type="EMBL" id="JABWDY010028464">
    <property type="protein sequence ID" value="KAF5187084.1"/>
    <property type="molecule type" value="Genomic_DNA"/>
</dbReference>
<reference evidence="1 2" key="1">
    <citation type="submission" date="2020-06" db="EMBL/GenBank/DDBJ databases">
        <title>Transcriptomic and genomic resources for Thalictrum thalictroides and T. hernandezii: Facilitating candidate gene discovery in an emerging model plant lineage.</title>
        <authorList>
            <person name="Arias T."/>
            <person name="Riano-Pachon D.M."/>
            <person name="Di Stilio V.S."/>
        </authorList>
    </citation>
    <scope>NUCLEOTIDE SEQUENCE [LARGE SCALE GENOMIC DNA]</scope>
    <source>
        <strain evidence="2">cv. WT478/WT964</strain>
        <tissue evidence="1">Leaves</tissue>
    </source>
</reference>
<keyword evidence="2" id="KW-1185">Reference proteome</keyword>
<comment type="caution">
    <text evidence="1">The sequence shown here is derived from an EMBL/GenBank/DDBJ whole genome shotgun (WGS) entry which is preliminary data.</text>
</comment>
<proteinExistence type="predicted"/>
<protein>
    <submittedName>
        <fullName evidence="1">Uncharacterized protein</fullName>
    </submittedName>
</protein>
<name>A0A7J6VPQ1_THATH</name>
<organism evidence="1 2">
    <name type="scientific">Thalictrum thalictroides</name>
    <name type="common">Rue-anemone</name>
    <name type="synonym">Anemone thalictroides</name>
    <dbReference type="NCBI Taxonomy" id="46969"/>
    <lineage>
        <taxon>Eukaryota</taxon>
        <taxon>Viridiplantae</taxon>
        <taxon>Streptophyta</taxon>
        <taxon>Embryophyta</taxon>
        <taxon>Tracheophyta</taxon>
        <taxon>Spermatophyta</taxon>
        <taxon>Magnoliopsida</taxon>
        <taxon>Ranunculales</taxon>
        <taxon>Ranunculaceae</taxon>
        <taxon>Thalictroideae</taxon>
        <taxon>Thalictrum</taxon>
    </lineage>
</organism>
<gene>
    <name evidence="1" type="ORF">FRX31_023330</name>
</gene>